<dbReference type="Proteomes" id="UP000004393">
    <property type="component" value="Unassembled WGS sequence"/>
</dbReference>
<dbReference type="InterPro" id="IPR052767">
    <property type="entry name" value="Bact_com_dev_regulator"/>
</dbReference>
<evidence type="ECO:0000313" key="1">
    <source>
        <dbReference type="EMBL" id="EHG29149.1"/>
    </source>
</evidence>
<organism evidence="1 2">
    <name type="scientific">Enterococcus saccharolyticus 30_1</name>
    <dbReference type="NCBI Taxonomy" id="742813"/>
    <lineage>
        <taxon>Bacteria</taxon>
        <taxon>Bacillati</taxon>
        <taxon>Bacillota</taxon>
        <taxon>Bacilli</taxon>
        <taxon>Lactobacillales</taxon>
        <taxon>Enterococcaceae</taxon>
        <taxon>Enterococcus</taxon>
    </lineage>
</organism>
<dbReference type="AlphaFoldDB" id="A0AA87FGL2"/>
<dbReference type="Pfam" id="PF06133">
    <property type="entry name" value="Com_YlbF"/>
    <property type="match status" value="1"/>
</dbReference>
<sequence>MIYNDHLYAIEDQIEQLISSIKNSQLFRSYCYNKKAMYQDQEVLGLIDSFVHKKTDFEKIAAYGTFAPGYKEQQRALRKAKRALDLNPQVGEFRHSENQLQVLLDEITVSIADCFSEEVKVDAGSPFFSIKINMWRKLSCKRRRKKRLRSKNDGD</sequence>
<evidence type="ECO:0008006" key="3">
    <source>
        <dbReference type="Google" id="ProtNLM"/>
    </source>
</evidence>
<comment type="caution">
    <text evidence="1">The sequence shown here is derived from an EMBL/GenBank/DDBJ whole genome shotgun (WGS) entry which is preliminary data.</text>
</comment>
<dbReference type="InterPro" id="IPR010368">
    <property type="entry name" value="Com_YlbF"/>
</dbReference>
<accession>A0AA87FGL2</accession>
<proteinExistence type="predicted"/>
<evidence type="ECO:0000313" key="2">
    <source>
        <dbReference type="Proteomes" id="UP000004393"/>
    </source>
</evidence>
<dbReference type="InterPro" id="IPR023378">
    <property type="entry name" value="YheA/YmcA-like_dom_sf"/>
</dbReference>
<gene>
    <name evidence="1" type="ORF">HMPREF9478_01345</name>
</gene>
<dbReference type="EMBL" id="ADLY01000026">
    <property type="protein sequence ID" value="EHG29149.1"/>
    <property type="molecule type" value="Genomic_DNA"/>
</dbReference>
<dbReference type="PANTHER" id="PTHR38448:SF2">
    <property type="entry name" value="REGULATORY PROTEIN YLBF"/>
    <property type="match status" value="1"/>
</dbReference>
<keyword evidence="2" id="KW-1185">Reference proteome</keyword>
<dbReference type="PANTHER" id="PTHR38448">
    <property type="entry name" value="REGULATORY PROTEIN YLBF-RELATED"/>
    <property type="match status" value="1"/>
</dbReference>
<dbReference type="Gene3D" id="1.20.1500.10">
    <property type="entry name" value="YheA/YmcA-like"/>
    <property type="match status" value="1"/>
</dbReference>
<name>A0AA87FGL2_9ENTE</name>
<reference evidence="1 2" key="1">
    <citation type="submission" date="2011-10" db="EMBL/GenBank/DDBJ databases">
        <title>The Genome Sequence of Enterococcus saccharolyticus 30_1.</title>
        <authorList>
            <consortium name="The Broad Institute Genome Sequencing Platform"/>
            <person name="Earl A."/>
            <person name="Ward D."/>
            <person name="Feldgarden M."/>
            <person name="Gevers D."/>
            <person name="Daigneault M."/>
            <person name="Strauss J."/>
            <person name="Allen-Vercoe E."/>
            <person name="Young S.K."/>
            <person name="Zeng Q."/>
            <person name="Gargeya S."/>
            <person name="Fitzgerald M."/>
            <person name="Haas B."/>
            <person name="Abouelleil A."/>
            <person name="Alvarado L."/>
            <person name="Arachchi H.M."/>
            <person name="Berlin A."/>
            <person name="Brown A."/>
            <person name="Chapman S.B."/>
            <person name="Chen Z."/>
            <person name="Dunbar C."/>
            <person name="Freedman E."/>
            <person name="Gearin G."/>
            <person name="Gellesch M."/>
            <person name="Goldberg J."/>
            <person name="Griggs A."/>
            <person name="Gujja S."/>
            <person name="Heiman D."/>
            <person name="Howarth C."/>
            <person name="Larson L."/>
            <person name="Lui A."/>
            <person name="MacDonald P.J.P."/>
            <person name="Montmayeur A."/>
            <person name="Murphy C."/>
            <person name="Neiman D."/>
            <person name="Pearson M."/>
            <person name="Priest M."/>
            <person name="Roberts A."/>
            <person name="Saif S."/>
            <person name="Shea T."/>
            <person name="Shenoy N."/>
            <person name="Sisk P."/>
            <person name="Stolte C."/>
            <person name="Sykes S."/>
            <person name="Wortman J."/>
            <person name="Nusbaum C."/>
            <person name="Birren B."/>
        </authorList>
    </citation>
    <scope>NUCLEOTIDE SEQUENCE [LARGE SCALE GENOMIC DNA]</scope>
    <source>
        <strain evidence="1 2">30_1</strain>
    </source>
</reference>
<dbReference type="SUPFAM" id="SSF158622">
    <property type="entry name" value="YheA/YmcA-like"/>
    <property type="match status" value="1"/>
</dbReference>
<protein>
    <recommendedName>
        <fullName evidence="3">YlbF family regulator</fullName>
    </recommendedName>
</protein>